<evidence type="ECO:0000313" key="3">
    <source>
        <dbReference type="Proteomes" id="UP000499080"/>
    </source>
</evidence>
<comment type="caution">
    <text evidence="2">The sequence shown here is derived from an EMBL/GenBank/DDBJ whole genome shotgun (WGS) entry which is preliminary data.</text>
</comment>
<organism evidence="2 3">
    <name type="scientific">Araneus ventricosus</name>
    <name type="common">Orbweaver spider</name>
    <name type="synonym">Epeira ventricosa</name>
    <dbReference type="NCBI Taxonomy" id="182803"/>
    <lineage>
        <taxon>Eukaryota</taxon>
        <taxon>Metazoa</taxon>
        <taxon>Ecdysozoa</taxon>
        <taxon>Arthropoda</taxon>
        <taxon>Chelicerata</taxon>
        <taxon>Arachnida</taxon>
        <taxon>Araneae</taxon>
        <taxon>Araneomorphae</taxon>
        <taxon>Entelegynae</taxon>
        <taxon>Araneoidea</taxon>
        <taxon>Araneidae</taxon>
        <taxon>Araneus</taxon>
    </lineage>
</organism>
<sequence length="20" mass="2438">MPKPQTRTPAKERKNRQSKR</sequence>
<dbReference type="AlphaFoldDB" id="A0A4Y2LCW4"/>
<evidence type="ECO:0000256" key="1">
    <source>
        <dbReference type="SAM" id="MobiDB-lite"/>
    </source>
</evidence>
<dbReference type="Proteomes" id="UP000499080">
    <property type="component" value="Unassembled WGS sequence"/>
</dbReference>
<proteinExistence type="predicted"/>
<feature type="non-terminal residue" evidence="2">
    <location>
        <position position="20"/>
    </location>
</feature>
<accession>A0A4Y2LCW4</accession>
<gene>
    <name evidence="2" type="ORF">AVEN_226793_1</name>
</gene>
<reference evidence="2 3" key="1">
    <citation type="journal article" date="2019" name="Sci. Rep.">
        <title>Orb-weaving spider Araneus ventricosus genome elucidates the spidroin gene catalogue.</title>
        <authorList>
            <person name="Kono N."/>
            <person name="Nakamura H."/>
            <person name="Ohtoshi R."/>
            <person name="Moran D.A.P."/>
            <person name="Shinohara A."/>
            <person name="Yoshida Y."/>
            <person name="Fujiwara M."/>
            <person name="Mori M."/>
            <person name="Tomita M."/>
            <person name="Arakawa K."/>
        </authorList>
    </citation>
    <scope>NUCLEOTIDE SEQUENCE [LARGE SCALE GENOMIC DNA]</scope>
</reference>
<protein>
    <submittedName>
        <fullName evidence="2">Uncharacterized protein</fullName>
    </submittedName>
</protein>
<feature type="region of interest" description="Disordered" evidence="1">
    <location>
        <begin position="1"/>
        <end position="20"/>
    </location>
</feature>
<dbReference type="EMBL" id="BGPR01005696">
    <property type="protein sequence ID" value="GBN12588.1"/>
    <property type="molecule type" value="Genomic_DNA"/>
</dbReference>
<name>A0A4Y2LCW4_ARAVE</name>
<evidence type="ECO:0000313" key="2">
    <source>
        <dbReference type="EMBL" id="GBN12588.1"/>
    </source>
</evidence>
<keyword evidence="3" id="KW-1185">Reference proteome</keyword>